<name>A0A6L5Y910_9FIRM</name>
<dbReference type="Proteomes" id="UP000474676">
    <property type="component" value="Unassembled WGS sequence"/>
</dbReference>
<dbReference type="GeneID" id="303115430"/>
<evidence type="ECO:0000313" key="2">
    <source>
        <dbReference type="Proteomes" id="UP000474676"/>
    </source>
</evidence>
<dbReference type="AlphaFoldDB" id="A0A6L5Y910"/>
<dbReference type="EMBL" id="VUMZ01000008">
    <property type="protein sequence ID" value="MST52407.1"/>
    <property type="molecule type" value="Genomic_DNA"/>
</dbReference>
<protein>
    <submittedName>
        <fullName evidence="1">Uncharacterized protein</fullName>
    </submittedName>
</protein>
<dbReference type="RefSeq" id="WP_154574801.1">
    <property type="nucleotide sequence ID" value="NZ_VUMZ01000008.1"/>
</dbReference>
<reference evidence="1 2" key="1">
    <citation type="submission" date="2019-08" db="EMBL/GenBank/DDBJ databases">
        <title>In-depth cultivation of the pig gut microbiome towards novel bacterial diversity and tailored functional studies.</title>
        <authorList>
            <person name="Wylensek D."/>
            <person name="Hitch T.C.A."/>
            <person name="Clavel T."/>
        </authorList>
    </citation>
    <scope>NUCLEOTIDE SEQUENCE [LARGE SCALE GENOMIC DNA]</scope>
    <source>
        <strain evidence="1 2">WCA-MUC-591-APC-3H</strain>
    </source>
</reference>
<keyword evidence="2" id="KW-1185">Reference proteome</keyword>
<comment type="caution">
    <text evidence="1">The sequence shown here is derived from an EMBL/GenBank/DDBJ whole genome shotgun (WGS) entry which is preliminary data.</text>
</comment>
<organism evidence="1 2">
    <name type="scientific">Hornefia butyriciproducens</name>
    <dbReference type="NCBI Taxonomy" id="2652293"/>
    <lineage>
        <taxon>Bacteria</taxon>
        <taxon>Bacillati</taxon>
        <taxon>Bacillota</taxon>
        <taxon>Clostridia</taxon>
        <taxon>Peptostreptococcales</taxon>
        <taxon>Anaerovoracaceae</taxon>
        <taxon>Hornefia</taxon>
    </lineage>
</organism>
<gene>
    <name evidence="1" type="ORF">FYJ64_08825</name>
</gene>
<accession>A0A6L5Y910</accession>
<evidence type="ECO:0000313" key="1">
    <source>
        <dbReference type="EMBL" id="MST52407.1"/>
    </source>
</evidence>
<proteinExistence type="predicted"/>
<sequence length="180" mass="21639">MDYYYRGKALLECYRDVCWDTVGYVDDLADEFPEFCGRDMDKALLYLDNFAPDGQRERFEERFCKLFDIGWRIRLVDMAMYHLRKWPKDGKFYGDLISLKYLSKFEYVLDDMLDMLGVERSTFYRKQKEAVTVFGVILWGTDDNEKKLWMKMKEDASERQSSFRDLNSRLTNPEAEEFCL</sequence>